<sequence>MSQNLFFLQINSVDVVDEYCMHTPIYARAWTLTMLYIEFCGVPHDSDPTTFGPTVKAVLRDKDT</sequence>
<evidence type="ECO:0000313" key="1">
    <source>
        <dbReference type="EMBL" id="KAG7650929.1"/>
    </source>
</evidence>
<accession>A0A8T2GTP3</accession>
<protein>
    <submittedName>
        <fullName evidence="1">Uncharacterized protein</fullName>
    </submittedName>
</protein>
<keyword evidence="2" id="KW-1185">Reference proteome</keyword>
<reference evidence="1 2" key="1">
    <citation type="submission" date="2020-12" db="EMBL/GenBank/DDBJ databases">
        <title>Concerted genomic and epigenomic changes stabilize Arabidopsis allopolyploids.</title>
        <authorList>
            <person name="Chen Z."/>
        </authorList>
    </citation>
    <scope>NUCLEOTIDE SEQUENCE [LARGE SCALE GENOMIC DNA]</scope>
    <source>
        <strain evidence="1">Allo738</strain>
        <tissue evidence="1">Leaf</tissue>
    </source>
</reference>
<evidence type="ECO:0000313" key="2">
    <source>
        <dbReference type="Proteomes" id="UP000694240"/>
    </source>
</evidence>
<dbReference type="EMBL" id="JAEFBK010000001">
    <property type="protein sequence ID" value="KAG7650929.1"/>
    <property type="molecule type" value="Genomic_DNA"/>
</dbReference>
<comment type="caution">
    <text evidence="1">The sequence shown here is derived from an EMBL/GenBank/DDBJ whole genome shotgun (WGS) entry which is preliminary data.</text>
</comment>
<dbReference type="AlphaFoldDB" id="A0A8T2GTP3"/>
<proteinExistence type="predicted"/>
<name>A0A8T2GTP3_9BRAS</name>
<organism evidence="1 2">
    <name type="scientific">Arabidopsis thaliana x Arabidopsis arenosa</name>
    <dbReference type="NCBI Taxonomy" id="1240361"/>
    <lineage>
        <taxon>Eukaryota</taxon>
        <taxon>Viridiplantae</taxon>
        <taxon>Streptophyta</taxon>
        <taxon>Embryophyta</taxon>
        <taxon>Tracheophyta</taxon>
        <taxon>Spermatophyta</taxon>
        <taxon>Magnoliopsida</taxon>
        <taxon>eudicotyledons</taxon>
        <taxon>Gunneridae</taxon>
        <taxon>Pentapetalae</taxon>
        <taxon>rosids</taxon>
        <taxon>malvids</taxon>
        <taxon>Brassicales</taxon>
        <taxon>Brassicaceae</taxon>
        <taxon>Camelineae</taxon>
        <taxon>Arabidopsis</taxon>
    </lineage>
</organism>
<dbReference type="Proteomes" id="UP000694240">
    <property type="component" value="Chromosome 1"/>
</dbReference>
<gene>
    <name evidence="1" type="ORF">ISN45_At01g058440</name>
</gene>